<accession>A0A1V5ZPY6</accession>
<proteinExistence type="predicted"/>
<evidence type="ECO:0000313" key="1">
    <source>
        <dbReference type="EMBL" id="OQB42108.1"/>
    </source>
</evidence>
<dbReference type="AlphaFoldDB" id="A0A1V5ZPY6"/>
<sequence>MNLPVVYNNSNNYIENYIDNIINFKKYTKQTDSVVNLLRNSISFKKTYLASTERNIISNNICTDDNMVSNAVSVFGPCGFIDNKGFLGGIL</sequence>
<protein>
    <submittedName>
        <fullName evidence="1">Uncharacterized protein</fullName>
    </submittedName>
</protein>
<dbReference type="Proteomes" id="UP000485621">
    <property type="component" value="Unassembled WGS sequence"/>
</dbReference>
<reference evidence="1" key="1">
    <citation type="submission" date="2017-02" db="EMBL/GenBank/DDBJ databases">
        <title>Delving into the versatile metabolic prowess of the omnipresent phylum Bacteroidetes.</title>
        <authorList>
            <person name="Nobu M.K."/>
            <person name="Mei R."/>
            <person name="Narihiro T."/>
            <person name="Kuroda K."/>
            <person name="Liu W.-T."/>
        </authorList>
    </citation>
    <scope>NUCLEOTIDE SEQUENCE</scope>
    <source>
        <strain evidence="1">ADurb.Bin160</strain>
    </source>
</reference>
<comment type="caution">
    <text evidence="1">The sequence shown here is derived from an EMBL/GenBank/DDBJ whole genome shotgun (WGS) entry which is preliminary data.</text>
</comment>
<organism evidence="1">
    <name type="scientific">candidate division CPR1 bacterium ADurb.Bin160</name>
    <dbReference type="NCBI Taxonomy" id="1852826"/>
    <lineage>
        <taxon>Bacteria</taxon>
        <taxon>candidate division CPR1</taxon>
    </lineage>
</organism>
<name>A0A1V5ZPY6_9BACT</name>
<dbReference type="EMBL" id="MWDB01000006">
    <property type="protein sequence ID" value="OQB42108.1"/>
    <property type="molecule type" value="Genomic_DNA"/>
</dbReference>
<gene>
    <name evidence="1" type="ORF">BWY04_00467</name>
</gene>